<gene>
    <name evidence="4" type="ORF">N868_02945</name>
</gene>
<feature type="compositionally biased region" description="Polar residues" evidence="1">
    <location>
        <begin position="27"/>
        <end position="53"/>
    </location>
</feature>
<evidence type="ECO:0000256" key="1">
    <source>
        <dbReference type="SAM" id="MobiDB-lite"/>
    </source>
</evidence>
<sequence length="162" mass="16791">MRTRTALAGAAAAALLTGVTIGAAVATPSSTGDLRPTSGTQYSGVLEGSTTGPTKAKQDGVELKTQARPTTVTTFDLTYPAGSWSGWHAHPGIVVVVVKSGTVVRETPCESETFTAGDAFTEVGPHNVTNPGTEPAVLAITRIYPTDRTAEPRIDLPEPECR</sequence>
<dbReference type="Pfam" id="PF07883">
    <property type="entry name" value="Cupin_2"/>
    <property type="match status" value="1"/>
</dbReference>
<dbReference type="SUPFAM" id="SSF51182">
    <property type="entry name" value="RmlC-like cupins"/>
    <property type="match status" value="1"/>
</dbReference>
<protein>
    <submittedName>
        <fullName evidence="4">Cupin</fullName>
    </submittedName>
</protein>
<organism evidence="4 5">
    <name type="scientific">Cellulomonas carbonis T26</name>
    <dbReference type="NCBI Taxonomy" id="947969"/>
    <lineage>
        <taxon>Bacteria</taxon>
        <taxon>Bacillati</taxon>
        <taxon>Actinomycetota</taxon>
        <taxon>Actinomycetes</taxon>
        <taxon>Micrococcales</taxon>
        <taxon>Cellulomonadaceae</taxon>
        <taxon>Cellulomonas</taxon>
    </lineage>
</organism>
<dbReference type="OrthoDB" id="129561at2"/>
<dbReference type="AlphaFoldDB" id="A0A0A0BQF3"/>
<dbReference type="InterPro" id="IPR013096">
    <property type="entry name" value="Cupin_2"/>
</dbReference>
<keyword evidence="5" id="KW-1185">Reference proteome</keyword>
<dbReference type="EMBL" id="AXCY01000105">
    <property type="protein sequence ID" value="KGM09309.1"/>
    <property type="molecule type" value="Genomic_DNA"/>
</dbReference>
<proteinExistence type="predicted"/>
<feature type="region of interest" description="Disordered" evidence="1">
    <location>
        <begin position="26"/>
        <end position="64"/>
    </location>
</feature>
<reference evidence="4 5" key="1">
    <citation type="submission" date="2013-08" db="EMBL/GenBank/DDBJ databases">
        <title>Genome sequencing of Cellulomonas carbonis T26.</title>
        <authorList>
            <person name="Chen F."/>
            <person name="Li Y."/>
            <person name="Wang G."/>
        </authorList>
    </citation>
    <scope>NUCLEOTIDE SEQUENCE [LARGE SCALE GENOMIC DNA]</scope>
    <source>
        <strain evidence="4 5">T26</strain>
    </source>
</reference>
<evidence type="ECO:0000313" key="5">
    <source>
        <dbReference type="Proteomes" id="UP000029839"/>
    </source>
</evidence>
<accession>A0A0A0BQF3</accession>
<evidence type="ECO:0000313" key="4">
    <source>
        <dbReference type="EMBL" id="KGM09309.1"/>
    </source>
</evidence>
<dbReference type="InterPro" id="IPR014710">
    <property type="entry name" value="RmlC-like_jellyroll"/>
</dbReference>
<feature type="domain" description="Cupin type-2" evidence="3">
    <location>
        <begin position="77"/>
        <end position="138"/>
    </location>
</feature>
<feature type="signal peptide" evidence="2">
    <location>
        <begin position="1"/>
        <end position="26"/>
    </location>
</feature>
<dbReference type="RefSeq" id="WP_043608926.1">
    <property type="nucleotide sequence ID" value="NZ_AXCY01000105.1"/>
</dbReference>
<evidence type="ECO:0000259" key="3">
    <source>
        <dbReference type="Pfam" id="PF07883"/>
    </source>
</evidence>
<comment type="caution">
    <text evidence="4">The sequence shown here is derived from an EMBL/GenBank/DDBJ whole genome shotgun (WGS) entry which is preliminary data.</text>
</comment>
<feature type="chain" id="PRO_5039516319" evidence="2">
    <location>
        <begin position="27"/>
        <end position="162"/>
    </location>
</feature>
<evidence type="ECO:0000256" key="2">
    <source>
        <dbReference type="SAM" id="SignalP"/>
    </source>
</evidence>
<dbReference type="Proteomes" id="UP000029839">
    <property type="component" value="Unassembled WGS sequence"/>
</dbReference>
<keyword evidence="2" id="KW-0732">Signal</keyword>
<dbReference type="Gene3D" id="2.60.120.10">
    <property type="entry name" value="Jelly Rolls"/>
    <property type="match status" value="1"/>
</dbReference>
<reference evidence="4 5" key="2">
    <citation type="journal article" date="2015" name="Stand. Genomic Sci.">
        <title>Draft genome sequence of Cellulomonas carbonis T26(T) and comparative analysis of six Cellulomonas genomes.</title>
        <authorList>
            <person name="Zhuang W."/>
            <person name="Zhang S."/>
            <person name="Xia X."/>
            <person name="Wang G."/>
        </authorList>
    </citation>
    <scope>NUCLEOTIDE SEQUENCE [LARGE SCALE GENOMIC DNA]</scope>
    <source>
        <strain evidence="4 5">T26</strain>
    </source>
</reference>
<dbReference type="InterPro" id="IPR011051">
    <property type="entry name" value="RmlC_Cupin_sf"/>
</dbReference>
<name>A0A0A0BQF3_9CELL</name>